<dbReference type="Proteomes" id="UP000061569">
    <property type="component" value="Chromosome"/>
</dbReference>
<dbReference type="AlphaFoldDB" id="A0A0S2DM78"/>
<gene>
    <name evidence="2" type="ORF">GLE_4494</name>
</gene>
<feature type="domain" description="YcxB-like C-terminal" evidence="1">
    <location>
        <begin position="98"/>
        <end position="156"/>
    </location>
</feature>
<dbReference type="STRING" id="69.GLE_4494"/>
<dbReference type="OrthoDB" id="6028340at2"/>
<reference evidence="2 3" key="1">
    <citation type="submission" date="2015-11" db="EMBL/GenBank/DDBJ databases">
        <title>Genome sequences of Lysobacter enzymogenes strain C3 and Lysobacter antibioticus ATCC 29479.</title>
        <authorList>
            <person name="Kobayashi D.Y."/>
        </authorList>
    </citation>
    <scope>NUCLEOTIDE SEQUENCE [LARGE SCALE GENOMIC DNA]</scope>
    <source>
        <strain evidence="2 3">C3</strain>
    </source>
</reference>
<protein>
    <recommendedName>
        <fullName evidence="1">YcxB-like C-terminal domain-containing protein</fullName>
    </recommendedName>
</protein>
<evidence type="ECO:0000313" key="3">
    <source>
        <dbReference type="Proteomes" id="UP000061569"/>
    </source>
</evidence>
<organism evidence="2 3">
    <name type="scientific">Lysobacter enzymogenes</name>
    <dbReference type="NCBI Taxonomy" id="69"/>
    <lineage>
        <taxon>Bacteria</taxon>
        <taxon>Pseudomonadati</taxon>
        <taxon>Pseudomonadota</taxon>
        <taxon>Gammaproteobacteria</taxon>
        <taxon>Lysobacterales</taxon>
        <taxon>Lysobacteraceae</taxon>
        <taxon>Lysobacter</taxon>
    </lineage>
</organism>
<dbReference type="InterPro" id="IPR025588">
    <property type="entry name" value="YcxB-like_C"/>
</dbReference>
<evidence type="ECO:0000313" key="2">
    <source>
        <dbReference type="EMBL" id="ALN59835.1"/>
    </source>
</evidence>
<name>A0A0S2DM78_LYSEN</name>
<dbReference type="EMBL" id="CP013140">
    <property type="protein sequence ID" value="ALN59835.1"/>
    <property type="molecule type" value="Genomic_DNA"/>
</dbReference>
<evidence type="ECO:0000259" key="1">
    <source>
        <dbReference type="Pfam" id="PF14317"/>
    </source>
</evidence>
<sequence length="169" mass="18813">MEHAQEIRFSLAFGYWDRARATLALIAERPVSLCMALLWPLWGVGLAAFALVKGRPITGELALAIALLFAFVPAMVLLGTAMTHYFHRQSREPFTYTFDGEGIHVAAVTYDFTHKWPAIFKVKRKRWFLMFFFSPGCAHCIPFRAIPDPAVQAALVSMAAAHGADVRSA</sequence>
<dbReference type="Pfam" id="PF14317">
    <property type="entry name" value="YcxB"/>
    <property type="match status" value="1"/>
</dbReference>
<proteinExistence type="predicted"/>
<accession>A0A0S2DM78</accession>
<dbReference type="KEGG" id="lez:GLE_4494"/>
<dbReference type="PATRIC" id="fig|69.6.peg.4431"/>